<dbReference type="Proteomes" id="UP000619761">
    <property type="component" value="Unassembled WGS sequence"/>
</dbReference>
<dbReference type="RefSeq" id="WP_189417371.1">
    <property type="nucleotide sequence ID" value="NZ_BMYZ01000001.1"/>
</dbReference>
<organism evidence="1 2">
    <name type="scientific">Cellvibrio zantedeschiae</name>
    <dbReference type="NCBI Taxonomy" id="1237077"/>
    <lineage>
        <taxon>Bacteria</taxon>
        <taxon>Pseudomonadati</taxon>
        <taxon>Pseudomonadota</taxon>
        <taxon>Gammaproteobacteria</taxon>
        <taxon>Cellvibrionales</taxon>
        <taxon>Cellvibrionaceae</taxon>
        <taxon>Cellvibrio</taxon>
    </lineage>
</organism>
<name>A0ABQ3B2Z2_9GAMM</name>
<evidence type="ECO:0000313" key="1">
    <source>
        <dbReference type="EMBL" id="GGY71822.1"/>
    </source>
</evidence>
<protein>
    <submittedName>
        <fullName evidence="1">Uncharacterized protein</fullName>
    </submittedName>
</protein>
<proteinExistence type="predicted"/>
<evidence type="ECO:0000313" key="2">
    <source>
        <dbReference type="Proteomes" id="UP000619761"/>
    </source>
</evidence>
<dbReference type="EMBL" id="BMYZ01000001">
    <property type="protein sequence ID" value="GGY71822.1"/>
    <property type="molecule type" value="Genomic_DNA"/>
</dbReference>
<accession>A0ABQ3B2Z2</accession>
<sequence>MVKEFANHIAWTDAMREGYSYVGLIEFQRKLPCSIVHALWVINPHSMDEFEAETAAIAMLEKIDEITDADKVIYCDGVAL</sequence>
<gene>
    <name evidence="1" type="ORF">GCM10011613_15890</name>
</gene>
<keyword evidence="2" id="KW-1185">Reference proteome</keyword>
<reference evidence="2" key="1">
    <citation type="journal article" date="2019" name="Int. J. Syst. Evol. Microbiol.">
        <title>The Global Catalogue of Microorganisms (GCM) 10K type strain sequencing project: providing services to taxonomists for standard genome sequencing and annotation.</title>
        <authorList>
            <consortium name="The Broad Institute Genomics Platform"/>
            <consortium name="The Broad Institute Genome Sequencing Center for Infectious Disease"/>
            <person name="Wu L."/>
            <person name="Ma J."/>
        </authorList>
    </citation>
    <scope>NUCLEOTIDE SEQUENCE [LARGE SCALE GENOMIC DNA]</scope>
    <source>
        <strain evidence="2">KCTC 32239</strain>
    </source>
</reference>
<comment type="caution">
    <text evidence="1">The sequence shown here is derived from an EMBL/GenBank/DDBJ whole genome shotgun (WGS) entry which is preliminary data.</text>
</comment>